<dbReference type="STRING" id="7757.ENSPMAP00000001481"/>
<name>S4R8F0_PETMA</name>
<reference evidence="6" key="2">
    <citation type="submission" date="2025-09" db="UniProtKB">
        <authorList>
            <consortium name="Ensembl"/>
        </authorList>
    </citation>
    <scope>IDENTIFICATION</scope>
</reference>
<dbReference type="Pfam" id="PF14724">
    <property type="entry name" value="mit_SMPDase"/>
    <property type="match status" value="1"/>
</dbReference>
<evidence type="ECO:0000256" key="1">
    <source>
        <dbReference type="ARBA" id="ARBA00004167"/>
    </source>
</evidence>
<dbReference type="GeneTree" id="ENSGT00390000006044"/>
<dbReference type="GO" id="GO:0046475">
    <property type="term" value="P:glycerophospholipid catabolic process"/>
    <property type="evidence" value="ECO:0007669"/>
    <property type="project" value="TreeGrafter"/>
</dbReference>
<reference evidence="6" key="1">
    <citation type="submission" date="2025-08" db="UniProtKB">
        <authorList>
            <consortium name="Ensembl"/>
        </authorList>
    </citation>
    <scope>IDENTIFICATION</scope>
</reference>
<keyword evidence="2 5" id="KW-0812">Transmembrane</keyword>
<dbReference type="GO" id="GO:0050290">
    <property type="term" value="F:sphingomyelin phosphodiesterase D activity"/>
    <property type="evidence" value="ECO:0007669"/>
    <property type="project" value="InterPro"/>
</dbReference>
<organism evidence="6">
    <name type="scientific">Petromyzon marinus</name>
    <name type="common">Sea lamprey</name>
    <dbReference type="NCBI Taxonomy" id="7757"/>
    <lineage>
        <taxon>Eukaryota</taxon>
        <taxon>Metazoa</taxon>
        <taxon>Chordata</taxon>
        <taxon>Craniata</taxon>
        <taxon>Vertebrata</taxon>
        <taxon>Cyclostomata</taxon>
        <taxon>Hyperoartia</taxon>
        <taxon>Petromyzontiformes</taxon>
        <taxon>Petromyzontidae</taxon>
        <taxon>Petromyzon</taxon>
    </lineage>
</organism>
<dbReference type="Ensembl" id="ENSPMAT00000001488.1">
    <property type="protein sequence ID" value="ENSPMAP00000001481.1"/>
    <property type="gene ID" value="ENSPMAG00000001345.1"/>
</dbReference>
<dbReference type="HOGENOM" id="CLU_1739941_0_0_1"/>
<comment type="subcellular location">
    <subcellularLocation>
        <location evidence="1">Membrane</location>
        <topology evidence="1">Single-pass membrane protein</topology>
    </subcellularLocation>
</comment>
<protein>
    <submittedName>
        <fullName evidence="6">Uncharacterized protein</fullName>
    </submittedName>
</protein>
<accession>S4R8F0</accession>
<dbReference type="GO" id="GO:0046513">
    <property type="term" value="P:ceramide biosynthetic process"/>
    <property type="evidence" value="ECO:0007669"/>
    <property type="project" value="TreeGrafter"/>
</dbReference>
<sequence length="150" mass="17184">MQLMNGLRRFNIQYSGDPELQPIRSYENPTLVRLLYRLTSALNLRYNSQMQALCRRPGFLGRLSRYYLCPPRVASMPRFEPVIMAAAAAHTPRLSLRFLASYRNMLGLLLLYALARVLSLDPLAFMLLLLLAALGYGVIKTLLRERSHID</sequence>
<dbReference type="GO" id="GO:0006685">
    <property type="term" value="P:sphingomyelin catabolic process"/>
    <property type="evidence" value="ECO:0007669"/>
    <property type="project" value="TreeGrafter"/>
</dbReference>
<evidence type="ECO:0000313" key="6">
    <source>
        <dbReference type="Ensembl" id="ENSPMAP00000001481.1"/>
    </source>
</evidence>
<dbReference type="AlphaFoldDB" id="S4R8F0"/>
<keyword evidence="3 5" id="KW-1133">Transmembrane helix</keyword>
<dbReference type="GO" id="GO:0016020">
    <property type="term" value="C:membrane"/>
    <property type="evidence" value="ECO:0007669"/>
    <property type="project" value="UniProtKB-SubCell"/>
</dbReference>
<dbReference type="PANTHER" id="PTHR12988">
    <property type="entry name" value="SPHINGOMYELIN PHOSPHODIESTERASE 4"/>
    <property type="match status" value="1"/>
</dbReference>
<dbReference type="InterPro" id="IPR024129">
    <property type="entry name" value="Sphingomy_SMPD4"/>
</dbReference>
<evidence type="ECO:0000256" key="2">
    <source>
        <dbReference type="ARBA" id="ARBA00022692"/>
    </source>
</evidence>
<dbReference type="OMA" id="VASMPRF"/>
<evidence type="ECO:0000256" key="3">
    <source>
        <dbReference type="ARBA" id="ARBA00022989"/>
    </source>
</evidence>
<evidence type="ECO:0000256" key="4">
    <source>
        <dbReference type="ARBA" id="ARBA00023136"/>
    </source>
</evidence>
<feature type="transmembrane region" description="Helical" evidence="5">
    <location>
        <begin position="124"/>
        <end position="143"/>
    </location>
</feature>
<keyword evidence="4 5" id="KW-0472">Membrane</keyword>
<dbReference type="PANTHER" id="PTHR12988:SF6">
    <property type="entry name" value="SPHINGOMYELIN PHOSPHODIESTERASE 4"/>
    <property type="match status" value="1"/>
</dbReference>
<proteinExistence type="predicted"/>
<evidence type="ECO:0000256" key="5">
    <source>
        <dbReference type="SAM" id="Phobius"/>
    </source>
</evidence>